<keyword evidence="5 7" id="KW-0472">Membrane</keyword>
<evidence type="ECO:0000313" key="8">
    <source>
        <dbReference type="EMBL" id="TXL72702.1"/>
    </source>
</evidence>
<feature type="transmembrane region" description="Helical" evidence="7">
    <location>
        <begin position="227"/>
        <end position="252"/>
    </location>
</feature>
<dbReference type="InterPro" id="IPR001851">
    <property type="entry name" value="ABC_transp_permease"/>
</dbReference>
<feature type="transmembrane region" description="Helical" evidence="7">
    <location>
        <begin position="300"/>
        <end position="319"/>
    </location>
</feature>
<dbReference type="InterPro" id="IPR043428">
    <property type="entry name" value="LivM-like"/>
</dbReference>
<dbReference type="OrthoDB" id="9804361at2"/>
<evidence type="ECO:0000313" key="9">
    <source>
        <dbReference type="Proteomes" id="UP000321638"/>
    </source>
</evidence>
<evidence type="ECO:0000256" key="3">
    <source>
        <dbReference type="ARBA" id="ARBA00022692"/>
    </source>
</evidence>
<organism evidence="8 9">
    <name type="scientific">Vineibacter terrae</name>
    <dbReference type="NCBI Taxonomy" id="2586908"/>
    <lineage>
        <taxon>Bacteria</taxon>
        <taxon>Pseudomonadati</taxon>
        <taxon>Pseudomonadota</taxon>
        <taxon>Alphaproteobacteria</taxon>
        <taxon>Hyphomicrobiales</taxon>
        <taxon>Vineibacter</taxon>
    </lineage>
</organism>
<feature type="region of interest" description="Disordered" evidence="6">
    <location>
        <begin position="1"/>
        <end position="24"/>
    </location>
</feature>
<dbReference type="PANTHER" id="PTHR30482:SF17">
    <property type="entry name" value="ABC TRANSPORTER ATP-BINDING PROTEIN"/>
    <property type="match status" value="1"/>
</dbReference>
<dbReference type="GO" id="GO:0005886">
    <property type="term" value="C:plasma membrane"/>
    <property type="evidence" value="ECO:0007669"/>
    <property type="project" value="UniProtKB-SubCell"/>
</dbReference>
<dbReference type="PANTHER" id="PTHR30482">
    <property type="entry name" value="HIGH-AFFINITY BRANCHED-CHAIN AMINO ACID TRANSPORT SYSTEM PERMEASE"/>
    <property type="match status" value="1"/>
</dbReference>
<sequence>MDGSLHGRHLRSDGGNPARTPAGTVRHPMKKPFLLILISIFLLPLVVRPAIASEIWIFAIFGLGANLLLGYTGLLSFGQSTFFGSAAYVAGWMMKVHGINAFLALVAGIGVGALSAAAVGYLCVQRSGLYFIMLTFALNQLFYFTAYQWTSVTGGEDGMPGVPRPALAGIDFKDPLIYYAFVSLLFLLALFLMKRITESPLGKILQAIRENEVRAEAVGYNVPRFKLLAFVVGGAFSGLAGVLYAMLFGIVPLEAISFVFSGNVVFATLIGGSGSLYGPVIGSFVFIWLSESMSTVWARWPLLLGVAFVLVVMFLRGGLVEAWTRFWTWRSSKQRD</sequence>
<evidence type="ECO:0000256" key="1">
    <source>
        <dbReference type="ARBA" id="ARBA00004651"/>
    </source>
</evidence>
<evidence type="ECO:0000256" key="7">
    <source>
        <dbReference type="SAM" id="Phobius"/>
    </source>
</evidence>
<gene>
    <name evidence="8" type="ORF">FHP25_24440</name>
</gene>
<feature type="transmembrane region" description="Helical" evidence="7">
    <location>
        <begin position="33"/>
        <end position="51"/>
    </location>
</feature>
<keyword evidence="3 7" id="KW-0812">Transmembrane</keyword>
<accession>A0A5C8PFZ8</accession>
<feature type="transmembrane region" description="Helical" evidence="7">
    <location>
        <begin position="176"/>
        <end position="193"/>
    </location>
</feature>
<evidence type="ECO:0000256" key="5">
    <source>
        <dbReference type="ARBA" id="ARBA00023136"/>
    </source>
</evidence>
<dbReference type="Pfam" id="PF02653">
    <property type="entry name" value="BPD_transp_2"/>
    <property type="match status" value="1"/>
</dbReference>
<evidence type="ECO:0000256" key="4">
    <source>
        <dbReference type="ARBA" id="ARBA00022989"/>
    </source>
</evidence>
<evidence type="ECO:0000256" key="6">
    <source>
        <dbReference type="SAM" id="MobiDB-lite"/>
    </source>
</evidence>
<dbReference type="AlphaFoldDB" id="A0A5C8PFZ8"/>
<evidence type="ECO:0000256" key="2">
    <source>
        <dbReference type="ARBA" id="ARBA00022475"/>
    </source>
</evidence>
<dbReference type="EMBL" id="VDUZ01000031">
    <property type="protein sequence ID" value="TXL72702.1"/>
    <property type="molecule type" value="Genomic_DNA"/>
</dbReference>
<protein>
    <submittedName>
        <fullName evidence="8">Branched-chain amino acid ABC transporter permease</fullName>
    </submittedName>
</protein>
<name>A0A5C8PFZ8_9HYPH</name>
<keyword evidence="2" id="KW-1003">Cell membrane</keyword>
<feature type="transmembrane region" description="Helical" evidence="7">
    <location>
        <begin position="264"/>
        <end position="288"/>
    </location>
</feature>
<dbReference type="CDD" id="cd06581">
    <property type="entry name" value="TM_PBP1_LivM_like"/>
    <property type="match status" value="1"/>
</dbReference>
<comment type="caution">
    <text evidence="8">The sequence shown here is derived from an EMBL/GenBank/DDBJ whole genome shotgun (WGS) entry which is preliminary data.</text>
</comment>
<feature type="transmembrane region" description="Helical" evidence="7">
    <location>
        <begin position="58"/>
        <end position="78"/>
    </location>
</feature>
<keyword evidence="4 7" id="KW-1133">Transmembrane helix</keyword>
<comment type="subcellular location">
    <subcellularLocation>
        <location evidence="1">Cell membrane</location>
        <topology evidence="1">Multi-pass membrane protein</topology>
    </subcellularLocation>
</comment>
<reference evidence="8 9" key="1">
    <citation type="submission" date="2019-06" db="EMBL/GenBank/DDBJ databases">
        <title>New taxonomy in bacterial strain CC-CFT640, isolated from vineyard.</title>
        <authorList>
            <person name="Lin S.-Y."/>
            <person name="Tsai C.-F."/>
            <person name="Young C.-C."/>
        </authorList>
    </citation>
    <scope>NUCLEOTIDE SEQUENCE [LARGE SCALE GENOMIC DNA]</scope>
    <source>
        <strain evidence="8 9">CC-CFT640</strain>
    </source>
</reference>
<feature type="transmembrane region" description="Helical" evidence="7">
    <location>
        <begin position="129"/>
        <end position="149"/>
    </location>
</feature>
<dbReference type="RefSeq" id="WP_147849600.1">
    <property type="nucleotide sequence ID" value="NZ_VDUZ01000031.1"/>
</dbReference>
<keyword evidence="9" id="KW-1185">Reference proteome</keyword>
<dbReference type="GO" id="GO:0015658">
    <property type="term" value="F:branched-chain amino acid transmembrane transporter activity"/>
    <property type="evidence" value="ECO:0007669"/>
    <property type="project" value="InterPro"/>
</dbReference>
<proteinExistence type="predicted"/>
<dbReference type="Proteomes" id="UP000321638">
    <property type="component" value="Unassembled WGS sequence"/>
</dbReference>
<feature type="transmembrane region" description="Helical" evidence="7">
    <location>
        <begin position="98"/>
        <end position="122"/>
    </location>
</feature>